<protein>
    <submittedName>
        <fullName evidence="2">Uncharacterized protein</fullName>
    </submittedName>
</protein>
<evidence type="ECO:0000313" key="2">
    <source>
        <dbReference type="EMBL" id="GJT07707.1"/>
    </source>
</evidence>
<organism evidence="2 3">
    <name type="scientific">Tanacetum coccineum</name>
    <dbReference type="NCBI Taxonomy" id="301880"/>
    <lineage>
        <taxon>Eukaryota</taxon>
        <taxon>Viridiplantae</taxon>
        <taxon>Streptophyta</taxon>
        <taxon>Embryophyta</taxon>
        <taxon>Tracheophyta</taxon>
        <taxon>Spermatophyta</taxon>
        <taxon>Magnoliopsida</taxon>
        <taxon>eudicotyledons</taxon>
        <taxon>Gunneridae</taxon>
        <taxon>Pentapetalae</taxon>
        <taxon>asterids</taxon>
        <taxon>campanulids</taxon>
        <taxon>Asterales</taxon>
        <taxon>Asteraceae</taxon>
        <taxon>Asteroideae</taxon>
        <taxon>Anthemideae</taxon>
        <taxon>Anthemidinae</taxon>
        <taxon>Tanacetum</taxon>
    </lineage>
</organism>
<feature type="region of interest" description="Disordered" evidence="1">
    <location>
        <begin position="67"/>
        <end position="87"/>
    </location>
</feature>
<accession>A0ABQ5B1Z4</accession>
<reference evidence="2" key="1">
    <citation type="journal article" date="2022" name="Int. J. Mol. Sci.">
        <title>Draft Genome of Tanacetum Coccineum: Genomic Comparison of Closely Related Tanacetum-Family Plants.</title>
        <authorList>
            <person name="Yamashiro T."/>
            <person name="Shiraishi A."/>
            <person name="Nakayama K."/>
            <person name="Satake H."/>
        </authorList>
    </citation>
    <scope>NUCLEOTIDE SEQUENCE</scope>
</reference>
<name>A0ABQ5B1Z4_9ASTR</name>
<dbReference type="EMBL" id="BQNB010012773">
    <property type="protein sequence ID" value="GJT07707.1"/>
    <property type="molecule type" value="Genomic_DNA"/>
</dbReference>
<evidence type="ECO:0000256" key="1">
    <source>
        <dbReference type="SAM" id="MobiDB-lite"/>
    </source>
</evidence>
<gene>
    <name evidence="2" type="ORF">Tco_0842169</name>
</gene>
<reference evidence="2" key="2">
    <citation type="submission" date="2022-01" db="EMBL/GenBank/DDBJ databases">
        <authorList>
            <person name="Yamashiro T."/>
            <person name="Shiraishi A."/>
            <person name="Satake H."/>
            <person name="Nakayama K."/>
        </authorList>
    </citation>
    <scope>NUCLEOTIDE SEQUENCE</scope>
</reference>
<feature type="region of interest" description="Disordered" evidence="1">
    <location>
        <begin position="1"/>
        <end position="21"/>
    </location>
</feature>
<keyword evidence="3" id="KW-1185">Reference proteome</keyword>
<dbReference type="Proteomes" id="UP001151760">
    <property type="component" value="Unassembled WGS sequence"/>
</dbReference>
<comment type="caution">
    <text evidence="2">The sequence shown here is derived from an EMBL/GenBank/DDBJ whole genome shotgun (WGS) entry which is preliminary data.</text>
</comment>
<evidence type="ECO:0000313" key="3">
    <source>
        <dbReference type="Proteomes" id="UP001151760"/>
    </source>
</evidence>
<proteinExistence type="predicted"/>
<sequence length="185" mass="20732">MVKMPRCMSFPDSTNAYDEPIGIHTSRDLTVRSRRDFRNNDKGRTFGRNATRGFRLEYSNNNISLSSKEIPSVDEPEPQLLPNSSPLDVNLGDKRGTDPPINPDSPCNLRLKVVDQLTIHIPHSPHVAYYHSGLGDPKKHYRFNPGLIGHSGSLSVDFSNLKEIEDHFLGEGLSLPMEPKELENG</sequence>